<feature type="transmembrane region" description="Helical" evidence="1">
    <location>
        <begin position="60"/>
        <end position="78"/>
    </location>
</feature>
<organism evidence="2">
    <name type="scientific">Culex pipiens</name>
    <name type="common">House mosquito</name>
    <dbReference type="NCBI Taxonomy" id="7175"/>
    <lineage>
        <taxon>Eukaryota</taxon>
        <taxon>Metazoa</taxon>
        <taxon>Ecdysozoa</taxon>
        <taxon>Arthropoda</taxon>
        <taxon>Hexapoda</taxon>
        <taxon>Insecta</taxon>
        <taxon>Pterygota</taxon>
        <taxon>Neoptera</taxon>
        <taxon>Endopterygota</taxon>
        <taxon>Diptera</taxon>
        <taxon>Nematocera</taxon>
        <taxon>Culicoidea</taxon>
        <taxon>Culicidae</taxon>
        <taxon>Culicinae</taxon>
        <taxon>Culicini</taxon>
        <taxon>Culex</taxon>
        <taxon>Culex</taxon>
    </lineage>
</organism>
<evidence type="ECO:0000313" key="2">
    <source>
        <dbReference type="EMBL" id="CAG6457172.1"/>
    </source>
</evidence>
<sequence>MRHHHLHHYHSSLHSYRHHPAIFSLSSSIVCFVFSSSLNMCLFSILISTFQSLPYHCHRTIFSLFLDCIQSFYVFCYVFHKLKLLFADCDLCICVTFVLDNLFLF</sequence>
<evidence type="ECO:0000256" key="1">
    <source>
        <dbReference type="SAM" id="Phobius"/>
    </source>
</evidence>
<dbReference type="EMBL" id="HBUE01032369">
    <property type="protein sequence ID" value="CAG6457172.1"/>
    <property type="molecule type" value="Transcribed_RNA"/>
</dbReference>
<reference evidence="2" key="1">
    <citation type="submission" date="2021-05" db="EMBL/GenBank/DDBJ databases">
        <authorList>
            <person name="Alioto T."/>
            <person name="Alioto T."/>
            <person name="Gomez Garrido J."/>
        </authorList>
    </citation>
    <scope>NUCLEOTIDE SEQUENCE</scope>
</reference>
<keyword evidence="1" id="KW-1133">Transmembrane helix</keyword>
<protein>
    <submittedName>
        <fullName evidence="2">(northern house mosquito) hypothetical protein</fullName>
    </submittedName>
</protein>
<dbReference type="AlphaFoldDB" id="A0A8D8AHJ9"/>
<feature type="transmembrane region" description="Helical" evidence="1">
    <location>
        <begin position="21"/>
        <end position="48"/>
    </location>
</feature>
<proteinExistence type="predicted"/>
<keyword evidence="1" id="KW-0812">Transmembrane</keyword>
<keyword evidence="1" id="KW-0472">Membrane</keyword>
<name>A0A8D8AHJ9_CULPI</name>
<accession>A0A8D8AHJ9</accession>